<dbReference type="Pfam" id="PF14598">
    <property type="entry name" value="PAS_11"/>
    <property type="match status" value="1"/>
</dbReference>
<evidence type="ECO:0000256" key="4">
    <source>
        <dbReference type="ARBA" id="ARBA00023125"/>
    </source>
</evidence>
<evidence type="ECO:0000259" key="9">
    <source>
        <dbReference type="PROSITE" id="PS50888"/>
    </source>
</evidence>
<keyword evidence="6" id="KW-0539">Nucleus</keyword>
<dbReference type="GO" id="GO:0005737">
    <property type="term" value="C:cytoplasm"/>
    <property type="evidence" value="ECO:0007669"/>
    <property type="project" value="InterPro"/>
</dbReference>
<dbReference type="GO" id="GO:0003700">
    <property type="term" value="F:DNA-binding transcription factor activity"/>
    <property type="evidence" value="ECO:0007669"/>
    <property type="project" value="InterPro"/>
</dbReference>
<dbReference type="AlphaFoldDB" id="K1RFA8"/>
<dbReference type="EMBL" id="JH819095">
    <property type="protein sequence ID" value="EKC32806.1"/>
    <property type="molecule type" value="Genomic_DNA"/>
</dbReference>
<dbReference type="FunCoup" id="K1RFA8">
    <property type="interactions" value="959"/>
</dbReference>
<keyword evidence="11" id="KW-0675">Receptor</keyword>
<dbReference type="InterPro" id="IPR035965">
    <property type="entry name" value="PAS-like_dom_sf"/>
</dbReference>
<feature type="compositionally biased region" description="Polar residues" evidence="7">
    <location>
        <begin position="534"/>
        <end position="559"/>
    </location>
</feature>
<dbReference type="GO" id="GO:0005634">
    <property type="term" value="C:nucleus"/>
    <property type="evidence" value="ECO:0007669"/>
    <property type="project" value="UniProtKB-SubCell"/>
</dbReference>
<evidence type="ECO:0000313" key="10">
    <source>
        <dbReference type="EMBL" id="AMZ80123.1"/>
    </source>
</evidence>
<dbReference type="SMART" id="SM00086">
    <property type="entry name" value="PAC"/>
    <property type="match status" value="1"/>
</dbReference>
<feature type="domain" description="PAS" evidence="8">
    <location>
        <begin position="362"/>
        <end position="413"/>
    </location>
</feature>
<organism evidence="11">
    <name type="scientific">Magallana gigas</name>
    <name type="common">Pacific oyster</name>
    <name type="synonym">Crassostrea gigas</name>
    <dbReference type="NCBI Taxonomy" id="29159"/>
    <lineage>
        <taxon>Eukaryota</taxon>
        <taxon>Metazoa</taxon>
        <taxon>Spiralia</taxon>
        <taxon>Lophotrochozoa</taxon>
        <taxon>Mollusca</taxon>
        <taxon>Bivalvia</taxon>
        <taxon>Autobranchia</taxon>
        <taxon>Pteriomorphia</taxon>
        <taxon>Ostreida</taxon>
        <taxon>Ostreoidea</taxon>
        <taxon>Ostreidae</taxon>
        <taxon>Magallana</taxon>
    </lineage>
</organism>
<proteinExistence type="evidence at transcript level"/>
<dbReference type="NCBIfam" id="TIGR00229">
    <property type="entry name" value="sensory_box"/>
    <property type="match status" value="1"/>
</dbReference>
<evidence type="ECO:0000256" key="3">
    <source>
        <dbReference type="ARBA" id="ARBA00023015"/>
    </source>
</evidence>
<dbReference type="GO" id="GO:0003677">
    <property type="term" value="F:DNA binding"/>
    <property type="evidence" value="ECO:0007669"/>
    <property type="project" value="UniProtKB-KW"/>
</dbReference>
<evidence type="ECO:0000259" key="8">
    <source>
        <dbReference type="PROSITE" id="PS50112"/>
    </source>
</evidence>
<dbReference type="CDD" id="cd18947">
    <property type="entry name" value="bHLH-PAS_ARNT"/>
    <property type="match status" value="1"/>
</dbReference>
<dbReference type="Gene3D" id="3.30.450.20">
    <property type="entry name" value="PAS domain"/>
    <property type="match status" value="2"/>
</dbReference>
<dbReference type="InterPro" id="IPR013767">
    <property type="entry name" value="PAS_fold"/>
</dbReference>
<dbReference type="InterPro" id="IPR000014">
    <property type="entry name" value="PAS"/>
</dbReference>
<dbReference type="CDD" id="cd00130">
    <property type="entry name" value="PAS"/>
    <property type="match status" value="2"/>
</dbReference>
<dbReference type="SMART" id="SM00353">
    <property type="entry name" value="HLH"/>
    <property type="match status" value="1"/>
</dbReference>
<evidence type="ECO:0000256" key="2">
    <source>
        <dbReference type="ARBA" id="ARBA00022737"/>
    </source>
</evidence>
<dbReference type="GeneID" id="105322432"/>
<reference evidence="10" key="2">
    <citation type="submission" date="2015-11" db="EMBL/GenBank/DDBJ databases">
        <title>Characterization of a new bHLH-PAS gene family member that mediates transcriptional activation in response to hypoxia in Crassostrea gigas.</title>
        <authorList>
            <person name="Ting W."/>
        </authorList>
    </citation>
    <scope>NUCLEOTIDE SEQUENCE</scope>
</reference>
<dbReference type="SMART" id="SM00091">
    <property type="entry name" value="PAS"/>
    <property type="match status" value="2"/>
</dbReference>
<evidence type="ECO:0000256" key="6">
    <source>
        <dbReference type="ARBA" id="ARBA00023242"/>
    </source>
</evidence>
<dbReference type="Pfam" id="PF00989">
    <property type="entry name" value="PAS"/>
    <property type="match status" value="1"/>
</dbReference>
<dbReference type="InterPro" id="IPR036638">
    <property type="entry name" value="HLH_DNA-bd_sf"/>
</dbReference>
<feature type="domain" description="PAS" evidence="8">
    <location>
        <begin position="159"/>
        <end position="230"/>
    </location>
</feature>
<evidence type="ECO:0000256" key="1">
    <source>
        <dbReference type="ARBA" id="ARBA00004123"/>
    </source>
</evidence>
<keyword evidence="5" id="KW-0804">Transcription</keyword>
<feature type="domain" description="BHLH" evidence="9">
    <location>
        <begin position="87"/>
        <end position="140"/>
    </location>
</feature>
<dbReference type="InterPro" id="IPR001067">
    <property type="entry name" value="Nuc_translocat"/>
</dbReference>
<dbReference type="Gene3D" id="4.10.280.10">
    <property type="entry name" value="Helix-loop-helix DNA-binding domain"/>
    <property type="match status" value="1"/>
</dbReference>
<dbReference type="FunFam" id="4.10.280.10:FF:000011">
    <property type="entry name" value="Aryl hydrocarbon receptor nuclear translocator 2"/>
    <property type="match status" value="1"/>
</dbReference>
<dbReference type="EMBL" id="KU127505">
    <property type="protein sequence ID" value="AMZ80123.1"/>
    <property type="molecule type" value="mRNA"/>
</dbReference>
<dbReference type="SUPFAM" id="SSF55785">
    <property type="entry name" value="PYP-like sensor domain (PAS domain)"/>
    <property type="match status" value="2"/>
</dbReference>
<dbReference type="HOGENOM" id="CLU_011864_1_0_1"/>
<keyword evidence="2" id="KW-0677">Repeat</keyword>
<feature type="region of interest" description="Disordered" evidence="7">
    <location>
        <begin position="46"/>
        <end position="92"/>
    </location>
</feature>
<keyword evidence="3" id="KW-0805">Transcription regulation</keyword>
<evidence type="ECO:0000313" key="11">
    <source>
        <dbReference type="EMBL" id="EKC32806.1"/>
    </source>
</evidence>
<dbReference type="PROSITE" id="PS50112">
    <property type="entry name" value="PAS"/>
    <property type="match status" value="2"/>
</dbReference>
<feature type="region of interest" description="Disordered" evidence="7">
    <location>
        <begin position="462"/>
        <end position="502"/>
    </location>
</feature>
<evidence type="ECO:0000256" key="5">
    <source>
        <dbReference type="ARBA" id="ARBA00023163"/>
    </source>
</evidence>
<dbReference type="OrthoDB" id="71302at2759"/>
<comment type="subcellular location">
    <subcellularLocation>
        <location evidence="1">Nucleus</location>
    </subcellularLocation>
</comment>
<keyword evidence="4" id="KW-0238">DNA-binding</keyword>
<sequence length="698" mass="76968">MDYSDLPYQGPSKHCYDFNQGGGQSRQYAFPGVTPIPVAYTEMAIYGTPDNSKGGNRKRKGGSGRESDEEDGQGGGYNQEQADKERFARESHCEIERRRRNKMTSYINELCDMVPTCSTLARKPDKLTILRMAVSHMKTLRVAGNTSVDGSYKPSFLTDQELKHLILEAADGFLFVVQCDSGRLIYVSDSITQVLHQSQADWFGNSMYDLVHPDDVEKVREQLSTTESQNTGRILDLKTGTVKKDSHQTSIRLCMGSRRGFICRMKMGNMEVNTMSASHTHRARQRNTLGPSPDGNHYTVVHVTGYIKNWPPSGVQMDRDSDENSSTHCCLVGIGRLQVTSTPNCSDLMGPNGGTEFISRHNMDGKFTFVDQRVTAVLGYQPADLLGKTAFDFYHPEDKAHMKDTFDQVLKLKGQVMSIMYRFRASNHEWVWLRTSSFSFQNPYTDEVEYIVCTNTSAKSVQQGAGASTAPGMPSEQPQDPNPSMASFNTPPRGPMPTEMNMQSANKHDFREPFQDYSSVLTGARQVGRPEMYNYSSPSQMKYPGQNTATNMPMSQPSGVSGVRRSPNPGGWAGPAGFPQNQGGADFGSNPASGFSQISPNSSSPAGPPTYTQLGSQNIPSSQPNNFSHSSPPSTTGQGMWPQHWQGGAAEATQNPQGQPPPPPNGQQNEEFSDVLRMLDPPGQEFNDLSGMFNTFQD</sequence>
<feature type="region of interest" description="Disordered" evidence="7">
    <location>
        <begin position="530"/>
        <end position="674"/>
    </location>
</feature>
<feature type="region of interest" description="Disordered" evidence="7">
    <location>
        <begin position="679"/>
        <end position="698"/>
    </location>
</feature>
<dbReference type="InterPro" id="IPR011598">
    <property type="entry name" value="bHLH_dom"/>
</dbReference>
<reference evidence="11" key="1">
    <citation type="journal article" date="2012" name="Nature">
        <title>The oyster genome reveals stress adaptation and complexity of shell formation.</title>
        <authorList>
            <person name="Zhang G."/>
            <person name="Fang X."/>
            <person name="Guo X."/>
            <person name="Li L."/>
            <person name="Luo R."/>
            <person name="Xu F."/>
            <person name="Yang P."/>
            <person name="Zhang L."/>
            <person name="Wang X."/>
            <person name="Qi H."/>
            <person name="Xiong Z."/>
            <person name="Que H."/>
            <person name="Xie Y."/>
            <person name="Holland P.W."/>
            <person name="Paps J."/>
            <person name="Zhu Y."/>
            <person name="Wu F."/>
            <person name="Chen Y."/>
            <person name="Wang J."/>
            <person name="Peng C."/>
            <person name="Meng J."/>
            <person name="Yang L."/>
            <person name="Liu J."/>
            <person name="Wen B."/>
            <person name="Zhang N."/>
            <person name="Huang Z."/>
            <person name="Zhu Q."/>
            <person name="Feng Y."/>
            <person name="Mount A."/>
            <person name="Hedgecock D."/>
            <person name="Xu Z."/>
            <person name="Liu Y."/>
            <person name="Domazet-Loso T."/>
            <person name="Du Y."/>
            <person name="Sun X."/>
            <person name="Zhang S."/>
            <person name="Liu B."/>
            <person name="Cheng P."/>
            <person name="Jiang X."/>
            <person name="Li J."/>
            <person name="Fan D."/>
            <person name="Wang W."/>
            <person name="Fu W."/>
            <person name="Wang T."/>
            <person name="Wang B."/>
            <person name="Zhang J."/>
            <person name="Peng Z."/>
            <person name="Li Y."/>
            <person name="Li N."/>
            <person name="Wang J."/>
            <person name="Chen M."/>
            <person name="He Y."/>
            <person name="Tan F."/>
            <person name="Song X."/>
            <person name="Zheng Q."/>
            <person name="Huang R."/>
            <person name="Yang H."/>
            <person name="Du X."/>
            <person name="Chen L."/>
            <person name="Yang M."/>
            <person name="Gaffney P.M."/>
            <person name="Wang S."/>
            <person name="Luo L."/>
            <person name="She Z."/>
            <person name="Ming Y."/>
            <person name="Huang W."/>
            <person name="Zhang S."/>
            <person name="Huang B."/>
            <person name="Zhang Y."/>
            <person name="Qu T."/>
            <person name="Ni P."/>
            <person name="Miao G."/>
            <person name="Wang J."/>
            <person name="Wang Q."/>
            <person name="Steinberg C.E."/>
            <person name="Wang H."/>
            <person name="Li N."/>
            <person name="Qian L."/>
            <person name="Zhang G."/>
            <person name="Li Y."/>
            <person name="Yang H."/>
            <person name="Liu X."/>
            <person name="Wang J."/>
            <person name="Yin Y."/>
            <person name="Wang J."/>
        </authorList>
    </citation>
    <scope>NUCLEOTIDE SEQUENCE [LARGE SCALE GENOMIC DNA]</scope>
    <source>
        <strain evidence="11">05x7-T-G4-1.051#20</strain>
    </source>
</reference>
<dbReference type="PANTHER" id="PTHR23042">
    <property type="entry name" value="CIRCADIAN PROTEIN CLOCK/ARNT/BMAL/PAS"/>
    <property type="match status" value="1"/>
</dbReference>
<protein>
    <submittedName>
        <fullName evidence="10 11">Aryl hydrocarbon receptor nuclear translocator</fullName>
    </submittedName>
</protein>
<feature type="compositionally biased region" description="Basic and acidic residues" evidence="7">
    <location>
        <begin position="81"/>
        <end position="92"/>
    </location>
</feature>
<gene>
    <name evidence="10" type="primary">ARNT</name>
    <name evidence="11" type="ORF">CGI_10017200</name>
</gene>
<dbReference type="Pfam" id="PF00010">
    <property type="entry name" value="HLH"/>
    <property type="match status" value="1"/>
</dbReference>
<dbReference type="PRINTS" id="PR00785">
    <property type="entry name" value="NCTRNSLOCATR"/>
</dbReference>
<dbReference type="InterPro" id="IPR050933">
    <property type="entry name" value="Circadian_TF"/>
</dbReference>
<dbReference type="SUPFAM" id="SSF47459">
    <property type="entry name" value="HLH, helix-loop-helix DNA-binding domain"/>
    <property type="match status" value="1"/>
</dbReference>
<dbReference type="KEGG" id="crg:105322432"/>
<dbReference type="GO" id="GO:0046983">
    <property type="term" value="F:protein dimerization activity"/>
    <property type="evidence" value="ECO:0007669"/>
    <property type="project" value="InterPro"/>
</dbReference>
<accession>K1RFA8</accession>
<evidence type="ECO:0000256" key="7">
    <source>
        <dbReference type="SAM" id="MobiDB-lite"/>
    </source>
</evidence>
<dbReference type="InterPro" id="IPR001610">
    <property type="entry name" value="PAC"/>
</dbReference>
<feature type="compositionally biased region" description="Polar residues" evidence="7">
    <location>
        <begin position="590"/>
        <end position="638"/>
    </location>
</feature>
<feature type="compositionally biased region" description="Polar residues" evidence="7">
    <location>
        <begin position="476"/>
        <end position="490"/>
    </location>
</feature>
<dbReference type="GO" id="GO:0005667">
    <property type="term" value="C:transcription regulator complex"/>
    <property type="evidence" value="ECO:0007669"/>
    <property type="project" value="InterPro"/>
</dbReference>
<name>K1RFA8_MAGGI</name>
<dbReference type="PROSITE" id="PS50888">
    <property type="entry name" value="BHLH"/>
    <property type="match status" value="1"/>
</dbReference>